<dbReference type="Pfam" id="PF13560">
    <property type="entry name" value="HTH_31"/>
    <property type="match status" value="1"/>
</dbReference>
<dbReference type="Gene3D" id="1.10.260.40">
    <property type="entry name" value="lambda repressor-like DNA-binding domains"/>
    <property type="match status" value="1"/>
</dbReference>
<dbReference type="InterPro" id="IPR010982">
    <property type="entry name" value="Lambda_DNA-bd_dom_sf"/>
</dbReference>
<dbReference type="GO" id="GO:0003677">
    <property type="term" value="F:DNA binding"/>
    <property type="evidence" value="ECO:0007669"/>
    <property type="project" value="InterPro"/>
</dbReference>
<organism evidence="2 3">
    <name type="scientific">Nocardia transvalensis</name>
    <dbReference type="NCBI Taxonomy" id="37333"/>
    <lineage>
        <taxon>Bacteria</taxon>
        <taxon>Bacillati</taxon>
        <taxon>Actinomycetota</taxon>
        <taxon>Actinomycetes</taxon>
        <taxon>Mycobacteriales</taxon>
        <taxon>Nocardiaceae</taxon>
        <taxon>Nocardia</taxon>
    </lineage>
</organism>
<dbReference type="CDD" id="cd00093">
    <property type="entry name" value="HTH_XRE"/>
    <property type="match status" value="1"/>
</dbReference>
<accession>A0A7W9PFB1</accession>
<protein>
    <recommendedName>
        <fullName evidence="1">DUF5753 domain-containing protein</fullName>
    </recommendedName>
</protein>
<reference evidence="2 3" key="1">
    <citation type="submission" date="2020-08" db="EMBL/GenBank/DDBJ databases">
        <title>Sequencing the genomes of 1000 actinobacteria strains.</title>
        <authorList>
            <person name="Klenk H.-P."/>
        </authorList>
    </citation>
    <scope>NUCLEOTIDE SEQUENCE [LARGE SCALE GENOMIC DNA]</scope>
    <source>
        <strain evidence="2 3">DSM 43582</strain>
    </source>
</reference>
<evidence type="ECO:0000313" key="2">
    <source>
        <dbReference type="EMBL" id="MBB5915129.1"/>
    </source>
</evidence>
<keyword evidence="3" id="KW-1185">Reference proteome</keyword>
<dbReference type="EMBL" id="JACHIT010000001">
    <property type="protein sequence ID" value="MBB5915129.1"/>
    <property type="molecule type" value="Genomic_DNA"/>
</dbReference>
<gene>
    <name evidence="2" type="ORF">BJY24_003996</name>
</gene>
<dbReference type="AlphaFoldDB" id="A0A7W9PFB1"/>
<feature type="domain" description="DUF5753" evidence="1">
    <location>
        <begin position="98"/>
        <end position="271"/>
    </location>
</feature>
<sequence length="276" mass="31269">MTSVDRARRALGARLRELRRDAGLNGRQFSTEAGWHWSKTSRIERGERQPSEGDLAVWCSLCNAQLALPDLVASLRNVRAQWAEWKRVAAAGHARRQRRGVELDSRATAVRVYSPVIISGLLQTEDYARAVLSTCIEFLGTYDDLEDAVSARLARQKALQDGRTHFHMLIHEPTLSMRVGDDQIRVGQLRHLLDISFGNPRLILGIVPTDYEFVYTTTSFVIYDTRMALVETLSAELTVSTPSELAYYEKAWDRLRRQAVYGDGARHLITRALDRS</sequence>
<dbReference type="InterPro" id="IPR001387">
    <property type="entry name" value="Cro/C1-type_HTH"/>
</dbReference>
<dbReference type="Proteomes" id="UP000540412">
    <property type="component" value="Unassembled WGS sequence"/>
</dbReference>
<dbReference type="RefSeq" id="WP_040746764.1">
    <property type="nucleotide sequence ID" value="NZ_JACHIT010000001.1"/>
</dbReference>
<name>A0A7W9PFB1_9NOCA</name>
<dbReference type="SUPFAM" id="SSF47413">
    <property type="entry name" value="lambda repressor-like DNA-binding domains"/>
    <property type="match status" value="1"/>
</dbReference>
<comment type="caution">
    <text evidence="2">The sequence shown here is derived from an EMBL/GenBank/DDBJ whole genome shotgun (WGS) entry which is preliminary data.</text>
</comment>
<evidence type="ECO:0000259" key="1">
    <source>
        <dbReference type="Pfam" id="PF19054"/>
    </source>
</evidence>
<dbReference type="Pfam" id="PF19054">
    <property type="entry name" value="DUF5753"/>
    <property type="match status" value="1"/>
</dbReference>
<dbReference type="InterPro" id="IPR043917">
    <property type="entry name" value="DUF5753"/>
</dbReference>
<evidence type="ECO:0000313" key="3">
    <source>
        <dbReference type="Proteomes" id="UP000540412"/>
    </source>
</evidence>
<proteinExistence type="predicted"/>